<dbReference type="Gene3D" id="3.40.30.10">
    <property type="entry name" value="Glutaredoxin"/>
    <property type="match status" value="1"/>
</dbReference>
<evidence type="ECO:0000256" key="3">
    <source>
        <dbReference type="ARBA" id="ARBA00022748"/>
    </source>
</evidence>
<dbReference type="GO" id="GO:0016020">
    <property type="term" value="C:membrane"/>
    <property type="evidence" value="ECO:0007669"/>
    <property type="project" value="UniProtKB-SubCell"/>
</dbReference>
<proteinExistence type="predicted"/>
<evidence type="ECO:0000259" key="8">
    <source>
        <dbReference type="Pfam" id="PF02683"/>
    </source>
</evidence>
<evidence type="ECO:0000256" key="2">
    <source>
        <dbReference type="ARBA" id="ARBA00022692"/>
    </source>
</evidence>
<feature type="transmembrane region" description="Helical" evidence="6">
    <location>
        <begin position="535"/>
        <end position="554"/>
    </location>
</feature>
<keyword evidence="4 6" id="KW-1133">Transmembrane helix</keyword>
<dbReference type="Pfam" id="PF13899">
    <property type="entry name" value="Thioredoxin_7"/>
    <property type="match status" value="1"/>
</dbReference>
<dbReference type="Proteomes" id="UP000183794">
    <property type="component" value="Unassembled WGS sequence"/>
</dbReference>
<evidence type="ECO:0000313" key="13">
    <source>
        <dbReference type="Proteomes" id="UP000183794"/>
    </source>
</evidence>
<dbReference type="PANTHER" id="PTHR32234:SF3">
    <property type="entry name" value="SUPPRESSION OF COPPER SENSITIVITY PROTEIN"/>
    <property type="match status" value="1"/>
</dbReference>
<sequence>MKTIKTLFVSCLLLISVSISAQTTGWLQDPSHPPIQLRFMLTGQVDKTNNTVPAVLEIKLADNWKTYWRSPGEGGIAPSIDWQESTNLVGSDWQWPVPKHFSLLGLETYGYTDAVSFPIKLQLEDINKPLVLAGKLTLSSCTSICVLTDYDINMSVDIQNLEADAEAMFLYNKSITQVPTKVVDNNAVQLVWDHANSQLQATISGYHWGETPRLLIDGDLDTAFKLKTVEESADHLIAVFDASSWLGDVELIDKTLNLTVITSEQALEFSTPVIAGQVTIAGKSLMGIVLFALLGGLILNIMPCVLPVLGMKLSTIIDAPNVEKGKIRQQFLASAAGIIVSFWLLAAFIFVLKVSGQAIGWGIQFQSPWFIAVMVVITAVFSLNMLGAFEFSLSSNLQTKLATAGDDSNRGHFLQGMFATLLATPCSAPFLGTAVAYALGADTLSLFVIFTALAIGMALPWLLVATFPSLVSLLPKPGRWMGSVKTVFAGLLMLTCLWLVTLLSSFLPTFAIYGLFSVVSLVFIGFMIKLKGKRAVLISVGLLLGSAGMLAASLTTSKWSNGLPDDLVWQDLDTVRIEQQIKEGKTVFVDITADWCITCKANKVGVVLQDPVYSKLLTENVVTMKGDWTVRSEKVTNYLQRHGRFGVPFNIVYGPKAPNGIPLPVILSDDAVLNAIKQAGGK</sequence>
<dbReference type="InterPro" id="IPR028250">
    <property type="entry name" value="DsbDN"/>
</dbReference>
<dbReference type="Pfam" id="PF02683">
    <property type="entry name" value="DsbD_TM"/>
    <property type="match status" value="1"/>
</dbReference>
<protein>
    <submittedName>
        <fullName evidence="10 11">Suppressor for copper-sensitivity B</fullName>
    </submittedName>
</protein>
<evidence type="ECO:0000313" key="10">
    <source>
        <dbReference type="EMBL" id="SGY86336.1"/>
    </source>
</evidence>
<evidence type="ECO:0000256" key="5">
    <source>
        <dbReference type="ARBA" id="ARBA00023136"/>
    </source>
</evidence>
<gene>
    <name evidence="10" type="ORF">MT2528_1020</name>
    <name evidence="11" type="ORF">NVI5450_0992</name>
</gene>
<evidence type="ECO:0000256" key="1">
    <source>
        <dbReference type="ARBA" id="ARBA00004141"/>
    </source>
</evidence>
<dbReference type="GO" id="GO:0015035">
    <property type="term" value="F:protein-disulfide reductase activity"/>
    <property type="evidence" value="ECO:0007669"/>
    <property type="project" value="TreeGrafter"/>
</dbReference>
<dbReference type="RefSeq" id="WP_075471269.1">
    <property type="nucleotide sequence ID" value="NZ_CAWQZC010000050.1"/>
</dbReference>
<reference evidence="10 12" key="1">
    <citation type="submission" date="2016-11" db="EMBL/GenBank/DDBJ databases">
        <authorList>
            <person name="Klemetsen T."/>
        </authorList>
    </citation>
    <scope>NUCLEOTIDE SEQUENCE [LARGE SCALE GENOMIC DNA]</scope>
    <source>
        <strain evidence="10">MT 2528</strain>
    </source>
</reference>
<keyword evidence="7" id="KW-0732">Signal</keyword>
<accession>A0A1L0B134</accession>
<feature type="transmembrane region" description="Helical" evidence="6">
    <location>
        <begin position="285"/>
        <end position="310"/>
    </location>
</feature>
<organism evidence="11 13">
    <name type="scientific">Moritella viscosa</name>
    <dbReference type="NCBI Taxonomy" id="80854"/>
    <lineage>
        <taxon>Bacteria</taxon>
        <taxon>Pseudomonadati</taxon>
        <taxon>Pseudomonadota</taxon>
        <taxon>Gammaproteobacteria</taxon>
        <taxon>Alteromonadales</taxon>
        <taxon>Moritellaceae</taxon>
        <taxon>Moritella</taxon>
    </lineage>
</organism>
<evidence type="ECO:0000259" key="9">
    <source>
        <dbReference type="Pfam" id="PF11412"/>
    </source>
</evidence>
<dbReference type="Proteomes" id="UP000182660">
    <property type="component" value="Unassembled WGS sequence"/>
</dbReference>
<evidence type="ECO:0000256" key="7">
    <source>
        <dbReference type="SAM" id="SignalP"/>
    </source>
</evidence>
<evidence type="ECO:0000256" key="6">
    <source>
        <dbReference type="SAM" id="Phobius"/>
    </source>
</evidence>
<feature type="transmembrane region" description="Helical" evidence="6">
    <location>
        <begin position="331"/>
        <end position="350"/>
    </location>
</feature>
<dbReference type="EMBL" id="FPLD01000036">
    <property type="protein sequence ID" value="SGY89429.1"/>
    <property type="molecule type" value="Genomic_DNA"/>
</dbReference>
<dbReference type="InterPro" id="IPR035671">
    <property type="entry name" value="DsbD_gamma"/>
</dbReference>
<feature type="domain" description="Cytochrome C biogenesis protein transmembrane" evidence="8">
    <location>
        <begin position="288"/>
        <end position="501"/>
    </location>
</feature>
<dbReference type="EMBL" id="FPLJ01000030">
    <property type="protein sequence ID" value="SGY86336.1"/>
    <property type="molecule type" value="Genomic_DNA"/>
</dbReference>
<dbReference type="InterPro" id="IPR003834">
    <property type="entry name" value="Cyt_c_assmbl_TM_dom"/>
</dbReference>
<keyword evidence="12" id="KW-1185">Reference proteome</keyword>
<dbReference type="OrthoDB" id="9811036at2"/>
<dbReference type="SUPFAM" id="SSF52833">
    <property type="entry name" value="Thioredoxin-like"/>
    <property type="match status" value="1"/>
</dbReference>
<dbReference type="InterPro" id="IPR036249">
    <property type="entry name" value="Thioredoxin-like_sf"/>
</dbReference>
<reference evidence="11 13" key="2">
    <citation type="submission" date="2016-11" db="EMBL/GenBank/DDBJ databases">
        <authorList>
            <person name="Jaros S."/>
            <person name="Januszkiewicz K."/>
            <person name="Wedrychowicz H."/>
        </authorList>
    </citation>
    <scope>NUCLEOTIDE SEQUENCE [LARGE SCALE GENOMIC DNA]</scope>
    <source>
        <strain evidence="11">NVI 5450</strain>
    </source>
</reference>
<dbReference type="GeneID" id="61294758"/>
<feature type="domain" description="Thiol:disulfide interchange protein DsbD N-terminal" evidence="9">
    <location>
        <begin position="48"/>
        <end position="151"/>
    </location>
</feature>
<feature type="transmembrane region" description="Helical" evidence="6">
    <location>
        <begin position="446"/>
        <end position="474"/>
    </location>
</feature>
<comment type="subcellular location">
    <subcellularLocation>
        <location evidence="1">Membrane</location>
        <topology evidence="1">Multi-pass membrane protein</topology>
    </subcellularLocation>
</comment>
<evidence type="ECO:0000313" key="11">
    <source>
        <dbReference type="EMBL" id="SGY89429.1"/>
    </source>
</evidence>
<dbReference type="GO" id="GO:0045454">
    <property type="term" value="P:cell redox homeostasis"/>
    <property type="evidence" value="ECO:0007669"/>
    <property type="project" value="TreeGrafter"/>
</dbReference>
<feature type="transmembrane region" description="Helical" evidence="6">
    <location>
        <begin position="486"/>
        <end position="504"/>
    </location>
</feature>
<feature type="signal peptide" evidence="7">
    <location>
        <begin position="1"/>
        <end position="21"/>
    </location>
</feature>
<dbReference type="CDD" id="cd02953">
    <property type="entry name" value="DsbDgamma"/>
    <property type="match status" value="1"/>
</dbReference>
<dbReference type="AlphaFoldDB" id="A0A1L0B134"/>
<dbReference type="GO" id="GO:0017004">
    <property type="term" value="P:cytochrome complex assembly"/>
    <property type="evidence" value="ECO:0007669"/>
    <property type="project" value="UniProtKB-KW"/>
</dbReference>
<dbReference type="Pfam" id="PF11412">
    <property type="entry name" value="DsbD_N"/>
    <property type="match status" value="1"/>
</dbReference>
<keyword evidence="2 6" id="KW-0812">Transmembrane</keyword>
<dbReference type="PANTHER" id="PTHR32234">
    <property type="entry name" value="THIOL:DISULFIDE INTERCHANGE PROTEIN DSBD"/>
    <property type="match status" value="1"/>
</dbReference>
<feature type="transmembrane region" description="Helical" evidence="6">
    <location>
        <begin position="370"/>
        <end position="393"/>
    </location>
</feature>
<keyword evidence="5 6" id="KW-0472">Membrane</keyword>
<feature type="chain" id="PRO_5012363006" evidence="7">
    <location>
        <begin position="22"/>
        <end position="682"/>
    </location>
</feature>
<feature type="transmembrane region" description="Helical" evidence="6">
    <location>
        <begin position="510"/>
        <end position="528"/>
    </location>
</feature>
<evidence type="ECO:0000313" key="12">
    <source>
        <dbReference type="Proteomes" id="UP000182660"/>
    </source>
</evidence>
<feature type="transmembrane region" description="Helical" evidence="6">
    <location>
        <begin position="413"/>
        <end position="440"/>
    </location>
</feature>
<name>A0A1L0B134_9GAMM</name>
<keyword evidence="3" id="KW-0201">Cytochrome c-type biogenesis</keyword>
<evidence type="ECO:0000256" key="4">
    <source>
        <dbReference type="ARBA" id="ARBA00022989"/>
    </source>
</evidence>